<dbReference type="Proteomes" id="UP000293045">
    <property type="component" value="Unassembled WGS sequence"/>
</dbReference>
<feature type="coiled-coil region" evidence="1">
    <location>
        <begin position="420"/>
        <end position="471"/>
    </location>
</feature>
<reference evidence="3 4" key="1">
    <citation type="submission" date="2017-12" db="EMBL/GenBank/DDBJ databases">
        <authorList>
            <person name="Pombert J.-F."/>
            <person name="Haag K.L."/>
            <person name="Ebert D."/>
        </authorList>
    </citation>
    <scope>NUCLEOTIDE SEQUENCE [LARGE SCALE GENOMIC DNA]</scope>
    <source>
        <strain evidence="3">IL-BN-2</strain>
    </source>
</reference>
<dbReference type="VEuPathDB" id="MicrosporidiaDB:CWI36_0046p0060"/>
<accession>A0A4Q9L6F0</accession>
<dbReference type="EMBL" id="PIXR01001012">
    <property type="protein sequence ID" value="TBU03193.1"/>
    <property type="molecule type" value="Genomic_DNA"/>
</dbReference>
<proteinExistence type="predicted"/>
<evidence type="ECO:0000313" key="3">
    <source>
        <dbReference type="EMBL" id="TBU03193.1"/>
    </source>
</evidence>
<comment type="caution">
    <text evidence="3">The sequence shown here is derived from an EMBL/GenBank/DDBJ whole genome shotgun (WGS) entry which is preliminary data.</text>
</comment>
<feature type="compositionally biased region" description="Low complexity" evidence="2">
    <location>
        <begin position="347"/>
        <end position="360"/>
    </location>
</feature>
<protein>
    <submittedName>
        <fullName evidence="3">Uncharacterized protein</fullName>
    </submittedName>
</protein>
<evidence type="ECO:0000256" key="2">
    <source>
        <dbReference type="SAM" id="MobiDB-lite"/>
    </source>
</evidence>
<evidence type="ECO:0000313" key="4">
    <source>
        <dbReference type="Proteomes" id="UP000293045"/>
    </source>
</evidence>
<keyword evidence="1" id="KW-0175">Coiled coil</keyword>
<sequence length="477" mass="57115">MNTRFLTKTNHKNITSDTFHKFISLYTIGEKCVDIFSLKEEKIIFKHNFSKEIYNITFSYTGEYIIITHKKMINVFNIYLKKTEFYILKENITECFLLRNKKIFSGENSKFCIFNHLNQEELEMNCDKYYVYDNRYIVFCYNRSVTIMNEDCKILYEKKMDFFADKNIYYNIFNGKIYFLIQSCIKGTDLNLNLENICENNFPDTFFLTKDVLYLCYMKLNKIIVVNKNLSKVLLEKNICNYFFNYFTGNMIVLDKYGLEIIEYSNNYLKQFEFIYENQIYMEEEDEFDKSDEERICESKEELTLLFEKDDLLSANNKIFFAYPIQDAYGSSRSKRSENYRRDDSSSRYSTGSSDDSSSTIDRRVRHHSKTKKKIYISRGESKPNPNDAYHLLDDRISKSKTRIVNIKKRFDRSSSKSLKTKVEERLAHFRKELHCLEQEYEGRDLKPDEIRQLEDTMDDIEKSLFKLEESADKKGL</sequence>
<organism evidence="3 4">
    <name type="scientific">Hamiltosporidium magnivora</name>
    <dbReference type="NCBI Taxonomy" id="148818"/>
    <lineage>
        <taxon>Eukaryota</taxon>
        <taxon>Fungi</taxon>
        <taxon>Fungi incertae sedis</taxon>
        <taxon>Microsporidia</taxon>
        <taxon>Dubosqiidae</taxon>
        <taxon>Hamiltosporidium</taxon>
    </lineage>
</organism>
<feature type="compositionally biased region" description="Basic and acidic residues" evidence="2">
    <location>
        <begin position="335"/>
        <end position="346"/>
    </location>
</feature>
<dbReference type="AlphaFoldDB" id="A0A4Q9L6F0"/>
<gene>
    <name evidence="3" type="ORF">CWI39_1012p0010</name>
</gene>
<name>A0A4Q9L6F0_9MICR</name>
<feature type="region of interest" description="Disordered" evidence="2">
    <location>
        <begin position="333"/>
        <end position="371"/>
    </location>
</feature>
<dbReference type="VEuPathDB" id="MicrosporidiaDB:CWI39_1012p0010"/>
<evidence type="ECO:0000256" key="1">
    <source>
        <dbReference type="SAM" id="Coils"/>
    </source>
</evidence>